<feature type="compositionally biased region" description="Low complexity" evidence="2">
    <location>
        <begin position="327"/>
        <end position="340"/>
    </location>
</feature>
<feature type="compositionally biased region" description="Low complexity" evidence="2">
    <location>
        <begin position="1487"/>
        <end position="1514"/>
    </location>
</feature>
<accession>A0A1X0PAA2</accession>
<feature type="region of interest" description="Disordered" evidence="2">
    <location>
        <begin position="1306"/>
        <end position="1347"/>
    </location>
</feature>
<feature type="compositionally biased region" description="Pro residues" evidence="2">
    <location>
        <begin position="1475"/>
        <end position="1486"/>
    </location>
</feature>
<feature type="compositionally biased region" description="Low complexity" evidence="2">
    <location>
        <begin position="361"/>
        <end position="374"/>
    </location>
</feature>
<dbReference type="VEuPathDB" id="TriTrypDB:TM35_000012570"/>
<feature type="compositionally biased region" description="Low complexity" evidence="2">
    <location>
        <begin position="1311"/>
        <end position="1330"/>
    </location>
</feature>
<feature type="compositionally biased region" description="Basic and acidic residues" evidence="2">
    <location>
        <begin position="656"/>
        <end position="669"/>
    </location>
</feature>
<evidence type="ECO:0000256" key="2">
    <source>
        <dbReference type="SAM" id="MobiDB-lite"/>
    </source>
</evidence>
<feature type="compositionally biased region" description="Polar residues" evidence="2">
    <location>
        <begin position="459"/>
        <end position="473"/>
    </location>
</feature>
<evidence type="ECO:0000256" key="1">
    <source>
        <dbReference type="SAM" id="Coils"/>
    </source>
</evidence>
<evidence type="ECO:0000313" key="3">
    <source>
        <dbReference type="EMBL" id="ORC93380.1"/>
    </source>
</evidence>
<keyword evidence="4" id="KW-1185">Reference proteome</keyword>
<comment type="caution">
    <text evidence="3">The sequence shown here is derived from an EMBL/GenBank/DDBJ whole genome shotgun (WGS) entry which is preliminary data.</text>
</comment>
<feature type="compositionally biased region" description="Low complexity" evidence="2">
    <location>
        <begin position="164"/>
        <end position="184"/>
    </location>
</feature>
<feature type="compositionally biased region" description="Polar residues" evidence="2">
    <location>
        <begin position="697"/>
        <end position="712"/>
    </location>
</feature>
<feature type="region of interest" description="Disordered" evidence="2">
    <location>
        <begin position="1692"/>
        <end position="1721"/>
    </location>
</feature>
<feature type="compositionally biased region" description="Polar residues" evidence="2">
    <location>
        <begin position="1"/>
        <end position="13"/>
    </location>
</feature>
<organism evidence="3 4">
    <name type="scientific">Trypanosoma theileri</name>
    <dbReference type="NCBI Taxonomy" id="67003"/>
    <lineage>
        <taxon>Eukaryota</taxon>
        <taxon>Discoba</taxon>
        <taxon>Euglenozoa</taxon>
        <taxon>Kinetoplastea</taxon>
        <taxon>Metakinetoplastina</taxon>
        <taxon>Trypanosomatida</taxon>
        <taxon>Trypanosomatidae</taxon>
        <taxon>Trypanosoma</taxon>
    </lineage>
</organism>
<feature type="compositionally biased region" description="Polar residues" evidence="2">
    <location>
        <begin position="1083"/>
        <end position="1099"/>
    </location>
</feature>
<dbReference type="OrthoDB" id="246085at2759"/>
<reference evidence="3 4" key="1">
    <citation type="submission" date="2017-03" db="EMBL/GenBank/DDBJ databases">
        <title>An alternative strategy for trypanosome survival in the mammalian bloodstream revealed through genome and transcriptome analysis of the ubiquitous bovine parasite Trypanosoma (Megatrypanum) theileri.</title>
        <authorList>
            <person name="Kelly S."/>
            <person name="Ivens A."/>
            <person name="Mott A."/>
            <person name="O'Neill E."/>
            <person name="Emms D."/>
            <person name="Macleod O."/>
            <person name="Voorheis P."/>
            <person name="Matthews J."/>
            <person name="Matthews K."/>
            <person name="Carrington M."/>
        </authorList>
    </citation>
    <scope>NUCLEOTIDE SEQUENCE [LARGE SCALE GENOMIC DNA]</scope>
    <source>
        <strain evidence="3">Edinburgh</strain>
    </source>
</reference>
<protein>
    <submittedName>
        <fullName evidence="3">Uncharacterized protein</fullName>
    </submittedName>
</protein>
<evidence type="ECO:0000313" key="4">
    <source>
        <dbReference type="Proteomes" id="UP000192257"/>
    </source>
</evidence>
<feature type="compositionally biased region" description="Low complexity" evidence="2">
    <location>
        <begin position="221"/>
        <end position="237"/>
    </location>
</feature>
<dbReference type="EMBL" id="NBCO01000001">
    <property type="protein sequence ID" value="ORC93380.1"/>
    <property type="molecule type" value="Genomic_DNA"/>
</dbReference>
<feature type="compositionally biased region" description="Polar residues" evidence="2">
    <location>
        <begin position="579"/>
        <end position="589"/>
    </location>
</feature>
<feature type="region of interest" description="Disordered" evidence="2">
    <location>
        <begin position="164"/>
        <end position="251"/>
    </location>
</feature>
<feature type="compositionally biased region" description="Basic and acidic residues" evidence="2">
    <location>
        <begin position="445"/>
        <end position="458"/>
    </location>
</feature>
<feature type="compositionally biased region" description="Basic and acidic residues" evidence="2">
    <location>
        <begin position="195"/>
        <end position="208"/>
    </location>
</feature>
<feature type="compositionally biased region" description="Basic and acidic residues" evidence="2">
    <location>
        <begin position="24"/>
        <end position="44"/>
    </location>
</feature>
<feature type="compositionally biased region" description="Basic and acidic residues" evidence="2">
    <location>
        <begin position="684"/>
        <end position="695"/>
    </location>
</feature>
<feature type="region of interest" description="Disordered" evidence="2">
    <location>
        <begin position="557"/>
        <end position="713"/>
    </location>
</feature>
<feature type="compositionally biased region" description="Low complexity" evidence="2">
    <location>
        <begin position="567"/>
        <end position="578"/>
    </location>
</feature>
<feature type="region of interest" description="Disordered" evidence="2">
    <location>
        <begin position="1457"/>
        <end position="1514"/>
    </location>
</feature>
<feature type="coiled-coil region" evidence="1">
    <location>
        <begin position="790"/>
        <end position="846"/>
    </location>
</feature>
<feature type="compositionally biased region" description="Low complexity" evidence="2">
    <location>
        <begin position="626"/>
        <end position="636"/>
    </location>
</feature>
<feature type="region of interest" description="Disordered" evidence="2">
    <location>
        <begin position="1064"/>
        <end position="1106"/>
    </location>
</feature>
<feature type="region of interest" description="Disordered" evidence="2">
    <location>
        <begin position="1414"/>
        <end position="1444"/>
    </location>
</feature>
<dbReference type="GeneID" id="39980718"/>
<proteinExistence type="predicted"/>
<feature type="compositionally biased region" description="Basic and acidic residues" evidence="2">
    <location>
        <begin position="1414"/>
        <end position="1436"/>
    </location>
</feature>
<feature type="compositionally biased region" description="Polar residues" evidence="2">
    <location>
        <begin position="375"/>
        <end position="395"/>
    </location>
</feature>
<feature type="compositionally biased region" description="Low complexity" evidence="2">
    <location>
        <begin position="474"/>
        <end position="491"/>
    </location>
</feature>
<dbReference type="RefSeq" id="XP_028887446.1">
    <property type="nucleotide sequence ID" value="XM_029020938.1"/>
</dbReference>
<feature type="compositionally biased region" description="Polar residues" evidence="2">
    <location>
        <begin position="1860"/>
        <end position="1869"/>
    </location>
</feature>
<feature type="region of interest" description="Disordered" evidence="2">
    <location>
        <begin position="63"/>
        <end position="136"/>
    </location>
</feature>
<feature type="region of interest" description="Disordered" evidence="2">
    <location>
        <begin position="1130"/>
        <end position="1149"/>
    </location>
</feature>
<keyword evidence="1" id="KW-0175">Coiled coil</keyword>
<name>A0A1X0PAA2_9TRYP</name>
<feature type="region of interest" description="Disordered" evidence="2">
    <location>
        <begin position="1"/>
        <end position="46"/>
    </location>
</feature>
<feature type="compositionally biased region" description="Basic and acidic residues" evidence="2">
    <location>
        <begin position="596"/>
        <end position="606"/>
    </location>
</feature>
<feature type="region of interest" description="Disordered" evidence="2">
    <location>
        <begin position="1609"/>
        <end position="1636"/>
    </location>
</feature>
<dbReference type="Proteomes" id="UP000192257">
    <property type="component" value="Unassembled WGS sequence"/>
</dbReference>
<dbReference type="PANTHER" id="PTHR42264">
    <property type="entry name" value="EPHRIN_REC_LIKE DOMAIN-CONTAINING PROTEIN"/>
    <property type="match status" value="1"/>
</dbReference>
<sequence length="1875" mass="210820">MSRGAGTTPSRLPQSPAVADNDNDNEKEKEKEKDIHVNSDKDTPLVHGHMLYNTTVRSFTDPRPVMLRVPLRTPRRDGVDTHTSPNGDKGGSNRNYNSNNDNNSNNNNNINSTERMGGNNTNLTLLKSPAPAPPAFLLTDEKNHEARQVLNSPARFTLSPAVETATRAATTTTTTTALRRSSSTILVSPRPSPPRRTDRESAQREVKSSSRRHVRMRLSQRSSSDSSSSSSDNNDNNTRGRRNRTSGLVHSERRPIGELLIAVPPRRRITSPLQHLLVYNNNDNNNNDAHMQYRVSTPQRGNTTSRDAVRFSQLPRPPFSSGGQHMLPSSSTLETPPLTSDAERLSPTSLHYSLPRDTRSKSLSLSSSSSLSSSVTTSAARRQRNRGMQNMGRNSKSSKHSVIYPLLRENEGWTTSDEESSNSSMNKKKKRRKQIITSGSPSLEMEERKRSANSDKSLRNSSRNVTSEPQCLPTSRTSLTQTTQSGSNSSNKSRRARSAVPAKSELMKAFHELQLEKEAVVLMEYEEKGRRTIRDAYIKGMRRMLLEHTFQRSMLLASGERNQPQTSSSCYSSYSYSSPQRRSNMQTRPVVQGEWNDGKHSRKDNIIKSGRHSSTRTSPNEKVLGSTTTNRSSRSSVEVISGKNKKKFLIASSTPTKREEEKPQEEGKTKLLSKQQQQQQQQQQREEKHEHEHEQQCSVGSSSSLRKVTKYTSPIRDDVNESMDDIQRTMRVFEIELLRMLSEEINERKFLIENESAKFYLLLRYHRIMEAAMQPTPIYLHEACEWQSILTEATNELHRLQSGRIELEIQQRLQIARDCAHRIAALINNETQIREKELRQAELQERRDLARLFHLGLAALLEVQACYTRQHERQKASRINIILQEEVREREMIHINELRSRSKLYRRIEAEYHEDIHTNRNVETTTVSHQEKDVTVGEIPIELSDITSIKGDRSYMTAEIEVQQIPSQSEIKNVNTTTFSTVHSGNTSAVHPVLIEKSAGNDDGYSLSYPGNEQNVERFFFEWNPTSNTIPSNTHNSNTTITTTGTGTGTAAVGGTHSLVLNSSSGEQVRPWTISSPPPRSIPHTNTTTDSTSKYNKGNTDTTGTTATTTLVTNTLPYKPKKGKIKQYMHHHMDSPSSRMPHSTPEVSKDSYNIAEPSILSVEDSFLRNTTHRDIGITANLSSQPTSQLRSICESRPPNCHLVPCSLKKKEKTQLSTHSHSRCSATPLPVTKLRGEKSTLRVSCGTQLTPPTRRPYQDDVIFDGTPQKCQKHFEENELLSLSPSSTTTSSYVETGVDVEANKKVISEPSEESVSSSCSSFSSLSQSNSQQYRQNPHGFKGKKEEKEEENVELFDSVEELEEPCNWSQTSIDFDENYMDEKQRGNKLGEEVIIRDSDSKGSPVADIFATTCGREAKENRMRSERTVSRTSDIARRASETMPEVSLSTMHEATAAGSVDYHDNERNGSGQRSAAVVLPPPPPPPPPPVITTTTTSTNNNDNNDTSQSDVSSCSSLDNNVTANIGLNVKMDDNRETYVDDYNKENLSGYFGRLPSSEEVMAPLEKCQCECVSNYPPFNYMRPTMSWRRQHEELEWRALQRSSRSRNSNNVKWTSVNILQSPSRRRSQSNPSQHLKRIPFEEGPGVWGDLELQRRPFAYDPLGEKAYKASERLQPESSITTTICSPRHRQDAARRFMSEGSSVRGNSRRSLSRHSSPIPSESPVEDPVVLASLQGIIEEREVSPKRVASTPMSRNTGAVARDGSPNLRSNEKLFGIRKRSKTPSYVDAFFKQDREVVGRRCFLAALQHGPVLRDSVRNETPVRTGMSAAKTTPHRRHCLHHQRCSENTHGNTPDIVLSPGTLRGSFSRSSWSPQPKPWR</sequence>
<feature type="compositionally biased region" description="Basic residues" evidence="2">
    <location>
        <begin position="209"/>
        <end position="218"/>
    </location>
</feature>
<gene>
    <name evidence="3" type="ORF">TM35_000012570</name>
</gene>
<feature type="region of interest" description="Disordered" evidence="2">
    <location>
        <begin position="1740"/>
        <end position="1762"/>
    </location>
</feature>
<feature type="region of interest" description="Disordered" evidence="2">
    <location>
        <begin position="312"/>
        <end position="503"/>
    </location>
</feature>
<feature type="compositionally biased region" description="Low complexity" evidence="2">
    <location>
        <begin position="92"/>
        <end position="112"/>
    </location>
</feature>
<feature type="region of interest" description="Disordered" evidence="2">
    <location>
        <begin position="1838"/>
        <end position="1875"/>
    </location>
</feature>